<gene>
    <name evidence="1" type="ORF">BFJ72_g14376</name>
</gene>
<dbReference type="Proteomes" id="UP000283569">
    <property type="component" value="Unassembled WGS sequence"/>
</dbReference>
<reference evidence="1 2" key="1">
    <citation type="journal article" date="2018" name="Sci. Rep.">
        <title>Characterisation of pathogen-specific regions and novel effector candidates in Fusarium oxysporum f. sp. cepae.</title>
        <authorList>
            <person name="Armitage A.D."/>
            <person name="Taylor A."/>
            <person name="Sobczyk M.K."/>
            <person name="Baxter L."/>
            <person name="Greenfield B.P."/>
            <person name="Bates H.J."/>
            <person name="Wilson F."/>
            <person name="Jackson A.C."/>
            <person name="Ott S."/>
            <person name="Harrison R.J."/>
            <person name="Clarkson J.P."/>
        </authorList>
    </citation>
    <scope>NUCLEOTIDE SEQUENCE [LARGE SCALE GENOMIC DNA]</scope>
    <source>
        <strain evidence="1 2">Fp_A8</strain>
    </source>
</reference>
<dbReference type="EMBL" id="MRDB01000105">
    <property type="protein sequence ID" value="RKL24002.1"/>
    <property type="molecule type" value="Genomic_DNA"/>
</dbReference>
<comment type="caution">
    <text evidence="1">The sequence shown here is derived from an EMBL/GenBank/DDBJ whole genome shotgun (WGS) entry which is preliminary data.</text>
</comment>
<dbReference type="AlphaFoldDB" id="A0A420S414"/>
<accession>A0A420S414</accession>
<organism evidence="1 2">
    <name type="scientific">Gibberella intermedia</name>
    <name type="common">Bulb rot disease fungus</name>
    <name type="synonym">Fusarium proliferatum</name>
    <dbReference type="NCBI Taxonomy" id="948311"/>
    <lineage>
        <taxon>Eukaryota</taxon>
        <taxon>Fungi</taxon>
        <taxon>Dikarya</taxon>
        <taxon>Ascomycota</taxon>
        <taxon>Pezizomycotina</taxon>
        <taxon>Sordariomycetes</taxon>
        <taxon>Hypocreomycetidae</taxon>
        <taxon>Hypocreales</taxon>
        <taxon>Nectriaceae</taxon>
        <taxon>Fusarium</taxon>
        <taxon>Fusarium fujikuroi species complex</taxon>
    </lineage>
</organism>
<name>A0A420S414_GIBIN</name>
<proteinExistence type="predicted"/>
<protein>
    <submittedName>
        <fullName evidence="1">Uncharacterized protein</fullName>
    </submittedName>
</protein>
<evidence type="ECO:0000313" key="1">
    <source>
        <dbReference type="EMBL" id="RKL24002.1"/>
    </source>
</evidence>
<sequence length="162" mass="18007">MRLTVKQLAALHEADEDKIFQLPERRRHSPGVLAALVRAGLLKATSVGVIWTITDAGRAELACHRSKNGNPSIVARTSPTVAALEQTEWAKQFKVDSPVSYKAALQYALEDGLSVFIERSFETGDPVWAVRVFDDPEFWMEAKPTKAQAIALCREMGWKVVE</sequence>
<evidence type="ECO:0000313" key="2">
    <source>
        <dbReference type="Proteomes" id="UP000283569"/>
    </source>
</evidence>